<gene>
    <name evidence="1" type="ORF">NP493_541g01029</name>
</gene>
<dbReference type="PANTHER" id="PTHR46601">
    <property type="entry name" value="ULP_PROTEASE DOMAIN-CONTAINING PROTEIN"/>
    <property type="match status" value="1"/>
</dbReference>
<protein>
    <submittedName>
        <fullName evidence="1">Uncharacterized protein</fullName>
    </submittedName>
</protein>
<dbReference type="PANTHER" id="PTHR46601:SF1">
    <property type="entry name" value="ADF-H DOMAIN-CONTAINING PROTEIN"/>
    <property type="match status" value="1"/>
</dbReference>
<name>A0AAD9NQC1_RIDPI</name>
<evidence type="ECO:0000313" key="2">
    <source>
        <dbReference type="Proteomes" id="UP001209878"/>
    </source>
</evidence>
<proteinExistence type="predicted"/>
<sequence>MDFAENWMVSYPEELQSMYYAKEPVTLHPAVIHHREEEVTTHWSVALVTDDRAHDTGAILAFLRVLCDFVRTTLPEVTTIHYASDSPSSQYRNIFIFSILCKHQQLFGVQATWTYFEAGHGKGPCDGVGAAAKRNADLSVKRNKKIWNAAQFAKRGNKLEGSVRYICVGYCTREAPCA</sequence>
<evidence type="ECO:0000313" key="1">
    <source>
        <dbReference type="EMBL" id="KAK2178495.1"/>
    </source>
</evidence>
<organism evidence="1 2">
    <name type="scientific">Ridgeia piscesae</name>
    <name type="common">Tubeworm</name>
    <dbReference type="NCBI Taxonomy" id="27915"/>
    <lineage>
        <taxon>Eukaryota</taxon>
        <taxon>Metazoa</taxon>
        <taxon>Spiralia</taxon>
        <taxon>Lophotrochozoa</taxon>
        <taxon>Annelida</taxon>
        <taxon>Polychaeta</taxon>
        <taxon>Sedentaria</taxon>
        <taxon>Canalipalpata</taxon>
        <taxon>Sabellida</taxon>
        <taxon>Siboglinidae</taxon>
        <taxon>Ridgeia</taxon>
    </lineage>
</organism>
<dbReference type="EMBL" id="JAODUO010000541">
    <property type="protein sequence ID" value="KAK2178495.1"/>
    <property type="molecule type" value="Genomic_DNA"/>
</dbReference>
<dbReference type="AlphaFoldDB" id="A0AAD9NQC1"/>
<comment type="caution">
    <text evidence="1">The sequence shown here is derived from an EMBL/GenBank/DDBJ whole genome shotgun (WGS) entry which is preliminary data.</text>
</comment>
<dbReference type="Proteomes" id="UP001209878">
    <property type="component" value="Unassembled WGS sequence"/>
</dbReference>
<keyword evidence="2" id="KW-1185">Reference proteome</keyword>
<accession>A0AAD9NQC1</accession>
<reference evidence="1" key="1">
    <citation type="journal article" date="2023" name="Mol. Biol. Evol.">
        <title>Third-Generation Sequencing Reveals the Adaptive Role of the Epigenome in Three Deep-Sea Polychaetes.</title>
        <authorList>
            <person name="Perez M."/>
            <person name="Aroh O."/>
            <person name="Sun Y."/>
            <person name="Lan Y."/>
            <person name="Juniper S.K."/>
            <person name="Young C.R."/>
            <person name="Angers B."/>
            <person name="Qian P.Y."/>
        </authorList>
    </citation>
    <scope>NUCLEOTIDE SEQUENCE</scope>
    <source>
        <strain evidence="1">R07B-5</strain>
    </source>
</reference>